<feature type="region of interest" description="Disordered" evidence="1">
    <location>
        <begin position="36"/>
        <end position="66"/>
    </location>
</feature>
<accession>A0A8S1A7P3</accession>
<evidence type="ECO:0000313" key="2">
    <source>
        <dbReference type="EMBL" id="CAB3240546.1"/>
    </source>
</evidence>
<evidence type="ECO:0000256" key="1">
    <source>
        <dbReference type="SAM" id="MobiDB-lite"/>
    </source>
</evidence>
<gene>
    <name evidence="2" type="ORF">APLA_LOCUS9110</name>
</gene>
<comment type="caution">
    <text evidence="2">The sequence shown here is derived from an EMBL/GenBank/DDBJ whole genome shotgun (WGS) entry which is preliminary data.</text>
</comment>
<organism evidence="2 3">
    <name type="scientific">Arctia plantaginis</name>
    <name type="common">Wood tiger moth</name>
    <name type="synonym">Phalaena plantaginis</name>
    <dbReference type="NCBI Taxonomy" id="874455"/>
    <lineage>
        <taxon>Eukaryota</taxon>
        <taxon>Metazoa</taxon>
        <taxon>Ecdysozoa</taxon>
        <taxon>Arthropoda</taxon>
        <taxon>Hexapoda</taxon>
        <taxon>Insecta</taxon>
        <taxon>Pterygota</taxon>
        <taxon>Neoptera</taxon>
        <taxon>Endopterygota</taxon>
        <taxon>Lepidoptera</taxon>
        <taxon>Glossata</taxon>
        <taxon>Ditrysia</taxon>
        <taxon>Noctuoidea</taxon>
        <taxon>Erebidae</taxon>
        <taxon>Arctiinae</taxon>
        <taxon>Arctia</taxon>
    </lineage>
</organism>
<name>A0A8S1A7P3_ARCPL</name>
<sequence>MEIVSDNPSKVSRHWRRRTDVMVTRACVTETRGALGRSTCRGGPSATNIRAPNIGPAEHSSGNCEI</sequence>
<dbReference type="OrthoDB" id="5334309at2759"/>
<dbReference type="EMBL" id="CADEBD010000309">
    <property type="protein sequence ID" value="CAB3240546.1"/>
    <property type="molecule type" value="Genomic_DNA"/>
</dbReference>
<protein>
    <submittedName>
        <fullName evidence="2">Uncharacterized protein</fullName>
    </submittedName>
</protein>
<dbReference type="AlphaFoldDB" id="A0A8S1A7P3"/>
<dbReference type="Proteomes" id="UP000494256">
    <property type="component" value="Unassembled WGS sequence"/>
</dbReference>
<evidence type="ECO:0000313" key="3">
    <source>
        <dbReference type="Proteomes" id="UP000494256"/>
    </source>
</evidence>
<proteinExistence type="predicted"/>
<reference evidence="2 3" key="1">
    <citation type="submission" date="2020-04" db="EMBL/GenBank/DDBJ databases">
        <authorList>
            <person name="Wallbank WR R."/>
            <person name="Pardo Diaz C."/>
            <person name="Kozak K."/>
            <person name="Martin S."/>
            <person name="Jiggins C."/>
            <person name="Moest M."/>
            <person name="Warren A I."/>
            <person name="Byers J.R.P. K."/>
            <person name="Montejo-Kovacevich G."/>
            <person name="Yen C E."/>
        </authorList>
    </citation>
    <scope>NUCLEOTIDE SEQUENCE [LARGE SCALE GENOMIC DNA]</scope>
</reference>